<dbReference type="Pfam" id="PF05960">
    <property type="entry name" value="DUF885"/>
    <property type="match status" value="1"/>
</dbReference>
<protein>
    <submittedName>
        <fullName evidence="2">DUF885 family protein</fullName>
    </submittedName>
</protein>
<evidence type="ECO:0000313" key="2">
    <source>
        <dbReference type="EMBL" id="MEJ8568137.1"/>
    </source>
</evidence>
<evidence type="ECO:0000313" key="3">
    <source>
        <dbReference type="Proteomes" id="UP001359886"/>
    </source>
</evidence>
<reference evidence="2 3" key="1">
    <citation type="submission" date="2024-02" db="EMBL/GenBank/DDBJ databases">
        <title>A novel Wenzhouxiangellaceae bacterium, isolated from coastal sediments.</title>
        <authorList>
            <person name="Du Z.-J."/>
            <person name="Ye Y.-Q."/>
            <person name="Zhang X.-Y."/>
        </authorList>
    </citation>
    <scope>NUCLEOTIDE SEQUENCE [LARGE SCALE GENOMIC DNA]</scope>
    <source>
        <strain evidence="2 3">CH-27</strain>
    </source>
</reference>
<keyword evidence="3" id="KW-1185">Reference proteome</keyword>
<evidence type="ECO:0000256" key="1">
    <source>
        <dbReference type="SAM" id="SignalP"/>
    </source>
</evidence>
<dbReference type="InterPro" id="IPR010281">
    <property type="entry name" value="DUF885"/>
</dbReference>
<name>A0AAW9R727_9GAMM</name>
<feature type="signal peptide" evidence="1">
    <location>
        <begin position="1"/>
        <end position="35"/>
    </location>
</feature>
<dbReference type="PANTHER" id="PTHR33361">
    <property type="entry name" value="GLR0591 PROTEIN"/>
    <property type="match status" value="1"/>
</dbReference>
<feature type="chain" id="PRO_5043488615" evidence="1">
    <location>
        <begin position="36"/>
        <end position="598"/>
    </location>
</feature>
<dbReference type="Proteomes" id="UP001359886">
    <property type="component" value="Unassembled WGS sequence"/>
</dbReference>
<keyword evidence="1" id="KW-0732">Signal</keyword>
<dbReference type="PANTHER" id="PTHR33361:SF2">
    <property type="entry name" value="DUF885 DOMAIN-CONTAINING PROTEIN"/>
    <property type="match status" value="1"/>
</dbReference>
<proteinExistence type="predicted"/>
<comment type="caution">
    <text evidence="2">The sequence shown here is derived from an EMBL/GenBank/DDBJ whole genome shotgun (WGS) entry which is preliminary data.</text>
</comment>
<gene>
    <name evidence="2" type="ORF">V3330_10910</name>
</gene>
<accession>A0AAW9R727</accession>
<dbReference type="AlphaFoldDB" id="A0AAW9R727"/>
<dbReference type="EMBL" id="JAZHOG010000006">
    <property type="protein sequence ID" value="MEJ8568137.1"/>
    <property type="molecule type" value="Genomic_DNA"/>
</dbReference>
<organism evidence="2 3">
    <name type="scientific">Elongatibacter sediminis</name>
    <dbReference type="NCBI Taxonomy" id="3119006"/>
    <lineage>
        <taxon>Bacteria</taxon>
        <taxon>Pseudomonadati</taxon>
        <taxon>Pseudomonadota</taxon>
        <taxon>Gammaproteobacteria</taxon>
        <taxon>Chromatiales</taxon>
        <taxon>Wenzhouxiangellaceae</taxon>
        <taxon>Elongatibacter</taxon>
    </lineage>
</organism>
<sequence length="598" mass="68812">MYHVTRSTIAEKLSRRLAMTAAALVISALSVPGWAAPSDGERFREIYQKEWEFRMAEFPLWASGNGIDEHAAELGHVAEADQKRRYEYWRRIRTELDSISCERLERAECINYRLFVKQIDDFLAAYETRAYLIPFNSDWGFYMEWGRLPADTDFTSLADYRNYLSRLSQIGPVMDEYIELMRTGIEIGMTQPRVILDGRDQPIRRQLVERPEQSPFFAPFLNMPETLDNGVRAELLEQAGEVIGQGVVPAYRRLYDFFHGEYVPGARRTLGAYELPGGEAFYAAEIRRYATVDLSPREIHDIGLSEVARIRAEMDAVIEETGFEGEFADFITFLRTDPRFYAKSPRELLATASYYAKKIDGRLPMLFGHLPRQPYGVAPVPDELAEFYTAGRYVGAPLEAHRGGYYWVNTWKLESRPLYAIPALTLHEGAPGHHIQGALAMEQSDQPPFRRNDYISAFGEGWGLYAEKLGVEMDIYETPYEQFGRLTYEMWRACRLVIDTGVHAMGWNREQAQEYLVSRTALSVHEVTTEVDRYISWPAQALSYKLGEYTLWQLRREAEAQLGERFDVRAFHDFILGLGSVTLEILQDEVRSWIEAQG</sequence>